<dbReference type="PANTHER" id="PTHR43861:SF3">
    <property type="entry name" value="PUTATIVE (AFU_ORTHOLOGUE AFUA_2G14390)-RELATED"/>
    <property type="match status" value="1"/>
</dbReference>
<dbReference type="EMBL" id="JBHRZS010000006">
    <property type="protein sequence ID" value="MFC3879871.1"/>
    <property type="molecule type" value="Genomic_DNA"/>
</dbReference>
<evidence type="ECO:0000259" key="2">
    <source>
        <dbReference type="Pfam" id="PF13649"/>
    </source>
</evidence>
<gene>
    <name evidence="3" type="ORF">ACFOSV_06775</name>
</gene>
<dbReference type="GO" id="GO:0102208">
    <property type="term" value="F:2-polyprenyl-6-hydroxyphenol methylase activity"/>
    <property type="evidence" value="ECO:0007669"/>
    <property type="project" value="UniProtKB-EC"/>
</dbReference>
<evidence type="ECO:0000256" key="1">
    <source>
        <dbReference type="ARBA" id="ARBA00022679"/>
    </source>
</evidence>
<dbReference type="EC" id="2.1.1.64" evidence="3"/>
<keyword evidence="3" id="KW-0489">Methyltransferase</keyword>
<name>A0ABV8ASG4_9BACT</name>
<dbReference type="EC" id="2.1.1.222" evidence="3"/>
<dbReference type="InterPro" id="IPR029063">
    <property type="entry name" value="SAM-dependent_MTases_sf"/>
</dbReference>
<organism evidence="3 4">
    <name type="scientific">Algoriphagus namhaensis</name>
    <dbReference type="NCBI Taxonomy" id="915353"/>
    <lineage>
        <taxon>Bacteria</taxon>
        <taxon>Pseudomonadati</taxon>
        <taxon>Bacteroidota</taxon>
        <taxon>Cytophagia</taxon>
        <taxon>Cytophagales</taxon>
        <taxon>Cyclobacteriaceae</taxon>
        <taxon>Algoriphagus</taxon>
    </lineage>
</organism>
<comment type="caution">
    <text evidence="3">The sequence shown here is derived from an EMBL/GenBank/DDBJ whole genome shotgun (WGS) entry which is preliminary data.</text>
</comment>
<keyword evidence="1 3" id="KW-0808">Transferase</keyword>
<feature type="domain" description="Methyltransferase" evidence="2">
    <location>
        <begin position="40"/>
        <end position="127"/>
    </location>
</feature>
<reference evidence="4" key="1">
    <citation type="journal article" date="2019" name="Int. J. Syst. Evol. Microbiol.">
        <title>The Global Catalogue of Microorganisms (GCM) 10K type strain sequencing project: providing services to taxonomists for standard genome sequencing and annotation.</title>
        <authorList>
            <consortium name="The Broad Institute Genomics Platform"/>
            <consortium name="The Broad Institute Genome Sequencing Center for Infectious Disease"/>
            <person name="Wu L."/>
            <person name="Ma J."/>
        </authorList>
    </citation>
    <scope>NUCLEOTIDE SEQUENCE [LARGE SCALE GENOMIC DNA]</scope>
    <source>
        <strain evidence="4">CCUG 60523</strain>
    </source>
</reference>
<dbReference type="GO" id="GO:0061542">
    <property type="term" value="F:3-demethylubiquinol 3-O-methyltransferase activity"/>
    <property type="evidence" value="ECO:0007669"/>
    <property type="project" value="UniProtKB-EC"/>
</dbReference>
<dbReference type="Gene3D" id="3.40.50.150">
    <property type="entry name" value="Vaccinia Virus protein VP39"/>
    <property type="match status" value="1"/>
</dbReference>
<sequence length="203" mass="23208">MNFWDQRYSQAEFAYGKEPNEYLKSKLLDMPPGRILFPAEGEGRNAVFSAQLGWDVFAFDSSIEGKKKAEKLASENGVAIDYRVEGLEEVDYPANYFDAMALSYTHFPEVKRRIFHQKLIAYLKNGGVLILECFSKKHLDYQKDNPNAGGPKDESMLFDLEELKEDFKGFDFLEAYETETELSEGLYHVGKASVVRLFGVKRA</sequence>
<dbReference type="RefSeq" id="WP_377904702.1">
    <property type="nucleotide sequence ID" value="NZ_JBHRZS010000006.1"/>
</dbReference>
<accession>A0ABV8ASG4</accession>
<dbReference type="SUPFAM" id="SSF53335">
    <property type="entry name" value="S-adenosyl-L-methionine-dependent methyltransferases"/>
    <property type="match status" value="1"/>
</dbReference>
<keyword evidence="4" id="KW-1185">Reference proteome</keyword>
<evidence type="ECO:0000313" key="4">
    <source>
        <dbReference type="Proteomes" id="UP001595805"/>
    </source>
</evidence>
<dbReference type="Proteomes" id="UP001595805">
    <property type="component" value="Unassembled WGS sequence"/>
</dbReference>
<dbReference type="InterPro" id="IPR041698">
    <property type="entry name" value="Methyltransf_25"/>
</dbReference>
<evidence type="ECO:0000313" key="3">
    <source>
        <dbReference type="EMBL" id="MFC3879871.1"/>
    </source>
</evidence>
<dbReference type="Pfam" id="PF13649">
    <property type="entry name" value="Methyltransf_25"/>
    <property type="match status" value="1"/>
</dbReference>
<dbReference type="GO" id="GO:0032259">
    <property type="term" value="P:methylation"/>
    <property type="evidence" value="ECO:0007669"/>
    <property type="project" value="UniProtKB-KW"/>
</dbReference>
<proteinExistence type="predicted"/>
<protein>
    <submittedName>
        <fullName evidence="3">Class I SAM-dependent methyltransferase</fullName>
        <ecNumber evidence="3">2.1.1.222</ecNumber>
        <ecNumber evidence="3">2.1.1.64</ecNumber>
    </submittedName>
</protein>
<dbReference type="PANTHER" id="PTHR43861">
    <property type="entry name" value="TRANS-ACONITATE 2-METHYLTRANSFERASE-RELATED"/>
    <property type="match status" value="1"/>
</dbReference>